<dbReference type="InterPro" id="IPR018247">
    <property type="entry name" value="EF_Hand_1_Ca_BS"/>
</dbReference>
<dbReference type="PROSITE" id="PS00018">
    <property type="entry name" value="EF_HAND_1"/>
    <property type="match status" value="1"/>
</dbReference>
<feature type="compositionally biased region" description="Polar residues" evidence="1">
    <location>
        <begin position="560"/>
        <end position="569"/>
    </location>
</feature>
<dbReference type="EMBL" id="CCKQ01004618">
    <property type="protein sequence ID" value="CDW75780.1"/>
    <property type="molecule type" value="Genomic_DNA"/>
</dbReference>
<feature type="region of interest" description="Disordered" evidence="1">
    <location>
        <begin position="532"/>
        <end position="581"/>
    </location>
</feature>
<evidence type="ECO:0000313" key="2">
    <source>
        <dbReference type="EMBL" id="CDW75780.1"/>
    </source>
</evidence>
<dbReference type="AlphaFoldDB" id="A0A078A0X4"/>
<evidence type="ECO:0008006" key="4">
    <source>
        <dbReference type="Google" id="ProtNLM"/>
    </source>
</evidence>
<feature type="compositionally biased region" description="Polar residues" evidence="1">
    <location>
        <begin position="536"/>
        <end position="547"/>
    </location>
</feature>
<dbReference type="OrthoDB" id="326636at2759"/>
<sequence>MQSSLNLPYQKLQQQTSFKQSPSLLSDKKKINTSKSSNRYSLSNIQTFINNISQDKDAFGLFKEQAIRRGILKEDSLPKLHHNYYNKYIRPNNEQSTARTFADYARKDFTKSQDKLNQSFVPIRDLLRQSKMEKVSTIIDDWSDPELSNSLMITQKARPLELPKRINPPQSLNVSSDRLIANQNKSLFSKKGQHTLSANHNHNINIKFKKIKVESFNLEEMEQAREQSIDSQMVDVHFLDIPQQKLPEIMHKRQQTLVDNTLTPLQQYKETKQQIKIKNQKLVDNLSKVISGVGQPNFETQKTLKNMNKNIIGNLIGQGAHSNEEQQNDDDQRTLSRAVSKIVKQSQFQGKQKLLTLDRKDPVIAQHFNIISVEKKLNKNKLREYLSKRYKDFLADRIMKGLSNLFNNFGVYHDLNQYCEIIENFANQDINALKYFTYKIIDINNDKKLSENDLFQLMKLCAQTNQKQDDQPPEDSDVFLEVFSADFVKVIKQINIKKQQKNGLVDAKFSVKKQETKNSIWEHISEVQDSFEEKTNSSQFKSQKNSHNPPPASQHKLQLAKSQNASQSNFHKKNQSGERHQIDDDYRAQLDMESQLMINNISSSSILNIVRQKSSYQKHKIKPVIKDESNQSKSDIYLTFMEFNQIQFKNFVPQLVIDIVYHLTGRKINPLQHQKISGSIIDNDEKLNSVTDPMKQSSYQNDSFFDPDIITVKASIMNDEFKILLSNFKRFLNLKTDDLKQNSQFKEQNVYLTENNIMDNMKNIFGYSFPYIGRLMYLYMSKGFDKSKISLSRFMTMMLPLYQDDRNFSHNKIAFKILVNYMYHENEIRYKMFGVGKLSYSGNPFQDNPDIKFQEKHLFQGLEYEGDRSFGQRGFGKNMDKNLYQLLKFYNKYYNKESKKSNAQSLNTSASQTNSGLNINSNIISTYSYSNN</sequence>
<evidence type="ECO:0000313" key="3">
    <source>
        <dbReference type="Proteomes" id="UP000039865"/>
    </source>
</evidence>
<keyword evidence="3" id="KW-1185">Reference proteome</keyword>
<dbReference type="InParanoid" id="A0A078A0X4"/>
<gene>
    <name evidence="2" type="primary">Contig503.g558</name>
    <name evidence="2" type="ORF">STYLEM_4775</name>
</gene>
<protein>
    <recommendedName>
        <fullName evidence="4">EF-hand domain-containing protein</fullName>
    </recommendedName>
</protein>
<evidence type="ECO:0000256" key="1">
    <source>
        <dbReference type="SAM" id="MobiDB-lite"/>
    </source>
</evidence>
<name>A0A078A0X4_STYLE</name>
<dbReference type="Proteomes" id="UP000039865">
    <property type="component" value="Unassembled WGS sequence"/>
</dbReference>
<proteinExistence type="predicted"/>
<accession>A0A078A0X4</accession>
<reference evidence="2 3" key="1">
    <citation type="submission" date="2014-06" db="EMBL/GenBank/DDBJ databases">
        <authorList>
            <person name="Swart Estienne"/>
        </authorList>
    </citation>
    <scope>NUCLEOTIDE SEQUENCE [LARGE SCALE GENOMIC DNA]</scope>
    <source>
        <strain evidence="2 3">130c</strain>
    </source>
</reference>
<organism evidence="2 3">
    <name type="scientific">Stylonychia lemnae</name>
    <name type="common">Ciliate</name>
    <dbReference type="NCBI Taxonomy" id="5949"/>
    <lineage>
        <taxon>Eukaryota</taxon>
        <taxon>Sar</taxon>
        <taxon>Alveolata</taxon>
        <taxon>Ciliophora</taxon>
        <taxon>Intramacronucleata</taxon>
        <taxon>Spirotrichea</taxon>
        <taxon>Stichotrichia</taxon>
        <taxon>Sporadotrichida</taxon>
        <taxon>Oxytrichidae</taxon>
        <taxon>Stylonychinae</taxon>
        <taxon>Stylonychia</taxon>
    </lineage>
</organism>